<organism evidence="2 3">
    <name type="scientific">Chromobacterium haemolyticum</name>
    <dbReference type="NCBI Taxonomy" id="394935"/>
    <lineage>
        <taxon>Bacteria</taxon>
        <taxon>Pseudomonadati</taxon>
        <taxon>Pseudomonadota</taxon>
        <taxon>Betaproteobacteria</taxon>
        <taxon>Neisseriales</taxon>
        <taxon>Chromobacteriaceae</taxon>
        <taxon>Chromobacterium</taxon>
    </lineage>
</organism>
<dbReference type="Pfam" id="PF07022">
    <property type="entry name" value="Phage_CI_repr"/>
    <property type="match status" value="1"/>
</dbReference>
<dbReference type="InterPro" id="IPR001387">
    <property type="entry name" value="Cro/C1-type_HTH"/>
</dbReference>
<dbReference type="Proteomes" id="UP000664349">
    <property type="component" value="Unassembled WGS sequence"/>
</dbReference>
<dbReference type="InterPro" id="IPR010744">
    <property type="entry name" value="Phage_CI_N"/>
</dbReference>
<dbReference type="CDD" id="cd00093">
    <property type="entry name" value="HTH_XRE"/>
    <property type="match status" value="1"/>
</dbReference>
<evidence type="ECO:0000313" key="3">
    <source>
        <dbReference type="Proteomes" id="UP000664349"/>
    </source>
</evidence>
<keyword evidence="3" id="KW-1185">Reference proteome</keyword>
<evidence type="ECO:0000259" key="1">
    <source>
        <dbReference type="Pfam" id="PF07022"/>
    </source>
</evidence>
<protein>
    <submittedName>
        <fullName evidence="2">Helix-turn-helix domain-containing protein</fullName>
    </submittedName>
</protein>
<dbReference type="SUPFAM" id="SSF47413">
    <property type="entry name" value="lambda repressor-like DNA-binding domains"/>
    <property type="match status" value="1"/>
</dbReference>
<name>A0ABS3GI23_9NEIS</name>
<dbReference type="InterPro" id="IPR010982">
    <property type="entry name" value="Lambda_DNA-bd_dom_sf"/>
</dbReference>
<accession>A0ABS3GI23</accession>
<comment type="caution">
    <text evidence="2">The sequence shown here is derived from an EMBL/GenBank/DDBJ whole genome shotgun (WGS) entry which is preliminary data.</text>
</comment>
<proteinExistence type="predicted"/>
<evidence type="ECO:0000313" key="2">
    <source>
        <dbReference type="EMBL" id="MBO0414696.1"/>
    </source>
</evidence>
<dbReference type="RefSeq" id="WP_107731688.1">
    <property type="nucleotide sequence ID" value="NZ_JAEILV010000003.1"/>
</dbReference>
<sequence length="156" mass="16903">MASAKNGSFPICNSGIGDRIGTVADLYGTKGEAASTAGVSPISLRRYIAEEQAPPFEVLANLAMAKGVSLEWLATGEGELYARQRVVHGEVKASEDDAVEMVKLSVQALEEWLLEENLELDPERKAEVVVVLYRYLRSRNTVNPQEIASLLQALAA</sequence>
<feature type="domain" description="Bacteriophage CI repressor N-terminal" evidence="1">
    <location>
        <begin position="33"/>
        <end position="81"/>
    </location>
</feature>
<dbReference type="Gene3D" id="1.10.260.40">
    <property type="entry name" value="lambda repressor-like DNA-binding domains"/>
    <property type="match status" value="1"/>
</dbReference>
<gene>
    <name evidence="2" type="ORF">J1C50_04155</name>
</gene>
<reference evidence="2 3" key="1">
    <citation type="submission" date="2021-03" db="EMBL/GenBank/DDBJ databases">
        <title>First Case of infection caused by Chromobacterium haemolyticum derived from water in China.</title>
        <authorList>
            <person name="Chen J."/>
            <person name="Liu C."/>
        </authorList>
    </citation>
    <scope>NUCLEOTIDE SEQUENCE [LARGE SCALE GENOMIC DNA]</scope>
    <source>
        <strain evidence="2 3">WJ-5</strain>
    </source>
</reference>
<dbReference type="EMBL" id="JAFLRD010000003">
    <property type="protein sequence ID" value="MBO0414696.1"/>
    <property type="molecule type" value="Genomic_DNA"/>
</dbReference>